<keyword evidence="1" id="KW-0472">Membrane</keyword>
<dbReference type="Proteomes" id="UP000199478">
    <property type="component" value="Unassembled WGS sequence"/>
</dbReference>
<feature type="transmembrane region" description="Helical" evidence="1">
    <location>
        <begin position="20"/>
        <end position="38"/>
    </location>
</feature>
<dbReference type="RefSeq" id="WP_090198222.1">
    <property type="nucleotide sequence ID" value="NZ_FOYP01000001.1"/>
</dbReference>
<proteinExistence type="predicted"/>
<dbReference type="EMBL" id="FOYP01000001">
    <property type="protein sequence ID" value="SFR40037.1"/>
    <property type="molecule type" value="Genomic_DNA"/>
</dbReference>
<reference evidence="3" key="1">
    <citation type="submission" date="2016-10" db="EMBL/GenBank/DDBJ databases">
        <authorList>
            <person name="Varghese N."/>
            <person name="Submissions S."/>
        </authorList>
    </citation>
    <scope>NUCLEOTIDE SEQUENCE [LARGE SCALE GENOMIC DNA]</scope>
    <source>
        <strain evidence="3">DSM 26879</strain>
    </source>
</reference>
<keyword evidence="3" id="KW-1185">Reference proteome</keyword>
<name>A0A1I6GD74_9RHOB</name>
<gene>
    <name evidence="2" type="ORF">SAMN04488005_1442</name>
</gene>
<dbReference type="OrthoDB" id="7283678at2"/>
<evidence type="ECO:0000313" key="3">
    <source>
        <dbReference type="Proteomes" id="UP000199478"/>
    </source>
</evidence>
<dbReference type="STRING" id="390270.SAMN04488005_1442"/>
<accession>A0A1I6GD74</accession>
<sequence>MNIRWLLRAKRMAQNPPSEARFWLVVGVIAVCALLWGIEHIFGWPEWLSADDMRKLRVKPQ</sequence>
<protein>
    <submittedName>
        <fullName evidence="2">Uncharacterized protein</fullName>
    </submittedName>
</protein>
<keyword evidence="1" id="KW-1133">Transmembrane helix</keyword>
<organism evidence="2 3">
    <name type="scientific">Yoonia tamlensis</name>
    <dbReference type="NCBI Taxonomy" id="390270"/>
    <lineage>
        <taxon>Bacteria</taxon>
        <taxon>Pseudomonadati</taxon>
        <taxon>Pseudomonadota</taxon>
        <taxon>Alphaproteobacteria</taxon>
        <taxon>Rhodobacterales</taxon>
        <taxon>Paracoccaceae</taxon>
        <taxon>Yoonia</taxon>
    </lineage>
</organism>
<evidence type="ECO:0000313" key="2">
    <source>
        <dbReference type="EMBL" id="SFR40037.1"/>
    </source>
</evidence>
<keyword evidence="1" id="KW-0812">Transmembrane</keyword>
<evidence type="ECO:0000256" key="1">
    <source>
        <dbReference type="SAM" id="Phobius"/>
    </source>
</evidence>
<dbReference type="AlphaFoldDB" id="A0A1I6GD74"/>